<dbReference type="PANTHER" id="PTHR43549:SF3">
    <property type="entry name" value="MULTIDRUG RESISTANCE PROTEIN YPNP-RELATED"/>
    <property type="match status" value="1"/>
</dbReference>
<evidence type="ECO:0000256" key="1">
    <source>
        <dbReference type="ARBA" id="ARBA00004429"/>
    </source>
</evidence>
<dbReference type="CDD" id="cd13148">
    <property type="entry name" value="MATE_like_3"/>
    <property type="match status" value="1"/>
</dbReference>
<dbReference type="AlphaFoldDB" id="A0A1B3ZIF5"/>
<geneLocation type="plasmid" evidence="9"/>
<evidence type="ECO:0000256" key="3">
    <source>
        <dbReference type="ARBA" id="ARBA00022475"/>
    </source>
</evidence>
<keyword evidence="4 7" id="KW-0812">Transmembrane</keyword>
<keyword evidence="9" id="KW-1185">Reference proteome</keyword>
<organism evidence="8 9">
    <name type="scientific">Sphingomonas panacis</name>
    <dbReference type="NCBI Taxonomy" id="1560345"/>
    <lineage>
        <taxon>Bacteria</taxon>
        <taxon>Pseudomonadati</taxon>
        <taxon>Pseudomonadota</taxon>
        <taxon>Alphaproteobacteria</taxon>
        <taxon>Sphingomonadales</taxon>
        <taxon>Sphingomonadaceae</taxon>
        <taxon>Sphingomonas</taxon>
    </lineage>
</organism>
<keyword evidence="2" id="KW-0813">Transport</keyword>
<keyword evidence="5 7" id="KW-1133">Transmembrane helix</keyword>
<comment type="subcellular location">
    <subcellularLocation>
        <location evidence="1">Cell inner membrane</location>
        <topology evidence="1">Multi-pass membrane protein</topology>
    </subcellularLocation>
</comment>
<dbReference type="GO" id="GO:0005886">
    <property type="term" value="C:plasma membrane"/>
    <property type="evidence" value="ECO:0007669"/>
    <property type="project" value="UniProtKB-SubCell"/>
</dbReference>
<dbReference type="Pfam" id="PF01554">
    <property type="entry name" value="MatE"/>
    <property type="match status" value="2"/>
</dbReference>
<evidence type="ECO:0000256" key="7">
    <source>
        <dbReference type="SAM" id="Phobius"/>
    </source>
</evidence>
<dbReference type="Proteomes" id="UP000094256">
    <property type="component" value="Plasmid unnamed"/>
</dbReference>
<dbReference type="GO" id="GO:0015297">
    <property type="term" value="F:antiporter activity"/>
    <property type="evidence" value="ECO:0007669"/>
    <property type="project" value="InterPro"/>
</dbReference>
<feature type="transmembrane region" description="Helical" evidence="7">
    <location>
        <begin position="62"/>
        <end position="85"/>
    </location>
</feature>
<evidence type="ECO:0000256" key="2">
    <source>
        <dbReference type="ARBA" id="ARBA00022448"/>
    </source>
</evidence>
<feature type="transmembrane region" description="Helical" evidence="7">
    <location>
        <begin position="372"/>
        <end position="393"/>
    </location>
</feature>
<evidence type="ECO:0000256" key="6">
    <source>
        <dbReference type="ARBA" id="ARBA00023136"/>
    </source>
</evidence>
<reference evidence="8 9" key="1">
    <citation type="submission" date="2016-01" db="EMBL/GenBank/DDBJ databases">
        <title>Complete genome and mega plasmid sequence of Sphingomonas panacis DCY99 elicits systemic resistance in rice to Xanthomonas oryzae.</title>
        <authorList>
            <person name="Kim Y.J."/>
            <person name="Yang D.C."/>
            <person name="Sing P."/>
        </authorList>
    </citation>
    <scope>NUCLEOTIDE SEQUENCE [LARGE SCALE GENOMIC DNA]</scope>
    <source>
        <strain evidence="8 9">DCY99</strain>
        <plasmid evidence="9">Plasmid</plasmid>
    </source>
</reference>
<sequence>MADIDATTAGGPMDVRTRRLLEAPIVPLLLSMAWPNILIMVAQASTGLIETWFVAKLGTDALAGMALVFPPVMLMTMISAGAMGGGISSAVARALGARRRRDADDLVLHAIVINVSLGLTFSVIFLMFGRPIYRMMGGEGGELEAALIYSNIVFTGNIFIWLMNGLASVIRGTGNILFPALVICVGLVFLIPLSPVLIFGFGPVPALGIAGGGVAMILFYVGGTAAMLSYILSGRSSVQFRWARLQWPALASILRVGAVSAITSIQTNVIIGTATALVATVAGVGAVAGFGTGARLEYLLIPLIFGIGAPLVAMVGTNIGAGQRDRALKIALAGGSLAFILTETIGIAAAIWPAVWLSLFSADPEMIETGSTYLRIVGPAYGFFGLGLSLYFASQGARRLFWPLTSGFLRIAVALGGGWVAMKLTGSLSGLFAAIALGLVVYGLTILTAVRSGAWFR</sequence>
<name>A0A1B3ZIF5_9SPHN</name>
<dbReference type="InterPro" id="IPR002528">
    <property type="entry name" value="MATE_fam"/>
</dbReference>
<feature type="transmembrane region" description="Helical" evidence="7">
    <location>
        <begin position="400"/>
        <end position="422"/>
    </location>
</feature>
<evidence type="ECO:0000313" key="9">
    <source>
        <dbReference type="Proteomes" id="UP000094256"/>
    </source>
</evidence>
<keyword evidence="8" id="KW-0614">Plasmid</keyword>
<feature type="transmembrane region" description="Helical" evidence="7">
    <location>
        <begin position="106"/>
        <end position="128"/>
    </location>
</feature>
<feature type="transmembrane region" description="Helical" evidence="7">
    <location>
        <begin position="298"/>
        <end position="319"/>
    </location>
</feature>
<feature type="transmembrane region" description="Helical" evidence="7">
    <location>
        <begin position="207"/>
        <end position="232"/>
    </location>
</feature>
<evidence type="ECO:0000313" key="8">
    <source>
        <dbReference type="EMBL" id="AOH87203.1"/>
    </source>
</evidence>
<gene>
    <name evidence="8" type="ORF">AWL63_23875</name>
</gene>
<dbReference type="KEGG" id="span:AWL63_23875"/>
<feature type="transmembrane region" description="Helical" evidence="7">
    <location>
        <begin position="331"/>
        <end position="352"/>
    </location>
</feature>
<feature type="transmembrane region" description="Helical" evidence="7">
    <location>
        <begin position="428"/>
        <end position="450"/>
    </location>
</feature>
<feature type="transmembrane region" description="Helical" evidence="7">
    <location>
        <begin position="269"/>
        <end position="292"/>
    </location>
</feature>
<dbReference type="PIRSF" id="PIRSF006603">
    <property type="entry name" value="DinF"/>
    <property type="match status" value="1"/>
</dbReference>
<dbReference type="GO" id="GO:0042910">
    <property type="term" value="F:xenobiotic transmembrane transporter activity"/>
    <property type="evidence" value="ECO:0007669"/>
    <property type="project" value="InterPro"/>
</dbReference>
<dbReference type="RefSeq" id="WP_069207769.1">
    <property type="nucleotide sequence ID" value="NZ_CP014169.1"/>
</dbReference>
<dbReference type="PANTHER" id="PTHR43549">
    <property type="entry name" value="MULTIDRUG RESISTANCE PROTEIN YPNP-RELATED"/>
    <property type="match status" value="1"/>
</dbReference>
<evidence type="ECO:0000256" key="5">
    <source>
        <dbReference type="ARBA" id="ARBA00022989"/>
    </source>
</evidence>
<keyword evidence="3" id="KW-1003">Cell membrane</keyword>
<dbReference type="InterPro" id="IPR052031">
    <property type="entry name" value="Membrane_Transporter-Flippase"/>
</dbReference>
<keyword evidence="6 7" id="KW-0472">Membrane</keyword>
<proteinExistence type="predicted"/>
<feature type="transmembrane region" description="Helical" evidence="7">
    <location>
        <begin position="148"/>
        <end position="169"/>
    </location>
</feature>
<dbReference type="InterPro" id="IPR048279">
    <property type="entry name" value="MdtK-like"/>
</dbReference>
<feature type="transmembrane region" description="Helical" evidence="7">
    <location>
        <begin position="20"/>
        <end position="42"/>
    </location>
</feature>
<feature type="transmembrane region" description="Helical" evidence="7">
    <location>
        <begin position="176"/>
        <end position="201"/>
    </location>
</feature>
<accession>A0A1B3ZIF5</accession>
<evidence type="ECO:0000256" key="4">
    <source>
        <dbReference type="ARBA" id="ARBA00022692"/>
    </source>
</evidence>
<dbReference type="OrthoDB" id="9806302at2"/>
<dbReference type="EMBL" id="CP014169">
    <property type="protein sequence ID" value="AOH87203.1"/>
    <property type="molecule type" value="Genomic_DNA"/>
</dbReference>
<protein>
    <submittedName>
        <fullName evidence="8">MATE family efflux transporter</fullName>
    </submittedName>
</protein>